<sequence>IRFGGGGGDDDSGTNSRYHEKEIAYL</sequence>
<evidence type="ECO:0000256" key="1">
    <source>
        <dbReference type="SAM" id="MobiDB-lite"/>
    </source>
</evidence>
<comment type="caution">
    <text evidence="2">The sequence shown here is derived from an EMBL/GenBank/DDBJ whole genome shotgun (WGS) entry which is preliminary data.</text>
</comment>
<feature type="non-terminal residue" evidence="2">
    <location>
        <position position="1"/>
    </location>
</feature>
<protein>
    <submittedName>
        <fullName evidence="2">Uncharacterized protein</fullName>
    </submittedName>
</protein>
<accession>A0A821WVU4</accession>
<organism evidence="2 3">
    <name type="scientific">Rotaria socialis</name>
    <dbReference type="NCBI Taxonomy" id="392032"/>
    <lineage>
        <taxon>Eukaryota</taxon>
        <taxon>Metazoa</taxon>
        <taxon>Spiralia</taxon>
        <taxon>Gnathifera</taxon>
        <taxon>Rotifera</taxon>
        <taxon>Eurotatoria</taxon>
        <taxon>Bdelloidea</taxon>
        <taxon>Philodinida</taxon>
        <taxon>Philodinidae</taxon>
        <taxon>Rotaria</taxon>
    </lineage>
</organism>
<gene>
    <name evidence="2" type="ORF">QYT958_LOCUS32076</name>
</gene>
<feature type="region of interest" description="Disordered" evidence="1">
    <location>
        <begin position="1"/>
        <end position="26"/>
    </location>
</feature>
<name>A0A821WVU4_9BILA</name>
<proteinExistence type="predicted"/>
<reference evidence="2" key="1">
    <citation type="submission" date="2021-02" db="EMBL/GenBank/DDBJ databases">
        <authorList>
            <person name="Nowell W R."/>
        </authorList>
    </citation>
    <scope>NUCLEOTIDE SEQUENCE</scope>
</reference>
<dbReference type="EMBL" id="CAJOBR010020671">
    <property type="protein sequence ID" value="CAF4931785.1"/>
    <property type="molecule type" value="Genomic_DNA"/>
</dbReference>
<evidence type="ECO:0000313" key="2">
    <source>
        <dbReference type="EMBL" id="CAF4931785.1"/>
    </source>
</evidence>
<dbReference type="AlphaFoldDB" id="A0A821WVU4"/>
<evidence type="ECO:0000313" key="3">
    <source>
        <dbReference type="Proteomes" id="UP000663848"/>
    </source>
</evidence>
<dbReference type="Proteomes" id="UP000663848">
    <property type="component" value="Unassembled WGS sequence"/>
</dbReference>
<feature type="compositionally biased region" description="Basic and acidic residues" evidence="1">
    <location>
        <begin position="17"/>
        <end position="26"/>
    </location>
</feature>